<dbReference type="InterPro" id="IPR039246">
    <property type="entry name" value="Flagellar_FlgA"/>
</dbReference>
<dbReference type="Gene3D" id="3.90.1210.10">
    <property type="entry name" value="Antifreeze-like/N-acetylneuraminic acid synthase C-terminal domain"/>
    <property type="match status" value="1"/>
</dbReference>
<feature type="domain" description="SAF" evidence="8">
    <location>
        <begin position="101"/>
        <end position="163"/>
    </location>
</feature>
<evidence type="ECO:0000313" key="10">
    <source>
        <dbReference type="Proteomes" id="UP000825886"/>
    </source>
</evidence>
<evidence type="ECO:0000256" key="5">
    <source>
        <dbReference type="ARBA" id="ARBA00022764"/>
    </source>
</evidence>
<keyword evidence="4 7" id="KW-0732">Signal</keyword>
<keyword evidence="9" id="KW-0966">Cell projection</keyword>
<proteinExistence type="inferred from homology"/>
<dbReference type="InterPro" id="IPR017585">
    <property type="entry name" value="SAF_FlgA"/>
</dbReference>
<reference evidence="9 10" key="1">
    <citation type="submission" date="2021-08" db="EMBL/GenBank/DDBJ databases">
        <title>Culture and genomic analysis of Symbiopectobacterium purcellii sp. nov. gen. nov., isolated from the leafhopper Empoasca decipiens.</title>
        <authorList>
            <person name="Nadal-Jimenez P."/>
            <person name="Siozios S."/>
            <person name="Halliday N."/>
            <person name="Camara M."/>
            <person name="Hurst G.D.D."/>
        </authorList>
    </citation>
    <scope>NUCLEOTIDE SEQUENCE [LARGE SCALE GENOMIC DNA]</scope>
    <source>
        <strain evidence="9 10">SyEd1</strain>
    </source>
</reference>
<dbReference type="EMBL" id="CP081864">
    <property type="protein sequence ID" value="QZN94324.1"/>
    <property type="molecule type" value="Genomic_DNA"/>
</dbReference>
<comment type="function">
    <text evidence="6 7">Involved in the assembly process of the P-ring formation. It may associate with FlgF on the rod constituting a structure essential for the P-ring assembly or may act as a modulator protein for the P-ring assembly.</text>
</comment>
<evidence type="ECO:0000313" key="9">
    <source>
        <dbReference type="EMBL" id="QZN94324.1"/>
    </source>
</evidence>
<evidence type="ECO:0000256" key="7">
    <source>
        <dbReference type="RuleBase" id="RU362063"/>
    </source>
</evidence>
<dbReference type="Proteomes" id="UP000825886">
    <property type="component" value="Chromosome"/>
</dbReference>
<evidence type="ECO:0000256" key="2">
    <source>
        <dbReference type="ARBA" id="ARBA00010474"/>
    </source>
</evidence>
<evidence type="ECO:0000256" key="4">
    <source>
        <dbReference type="ARBA" id="ARBA00022729"/>
    </source>
</evidence>
<dbReference type="PANTHER" id="PTHR36307:SF1">
    <property type="entry name" value="FLAGELLA BASAL BODY P-RING FORMATION PROTEIN FLGA"/>
    <property type="match status" value="1"/>
</dbReference>
<evidence type="ECO:0000256" key="3">
    <source>
        <dbReference type="ARBA" id="ARBA00014754"/>
    </source>
</evidence>
<keyword evidence="7" id="KW-1005">Bacterial flagellum biogenesis</keyword>
<evidence type="ECO:0000256" key="6">
    <source>
        <dbReference type="ARBA" id="ARBA00025643"/>
    </source>
</evidence>
<gene>
    <name evidence="9" type="primary">flgA</name>
    <name evidence="9" type="ORF">K6K13_13240</name>
</gene>
<dbReference type="NCBIfam" id="TIGR03170">
    <property type="entry name" value="flgA_cterm"/>
    <property type="match status" value="1"/>
</dbReference>
<keyword evidence="9" id="KW-0969">Cilium</keyword>
<dbReference type="CDD" id="cd11614">
    <property type="entry name" value="SAF_CpaB_FlgA_like"/>
    <property type="match status" value="1"/>
</dbReference>
<feature type="signal peptide" evidence="7">
    <location>
        <begin position="1"/>
        <end position="27"/>
    </location>
</feature>
<comment type="subcellular location">
    <subcellularLocation>
        <location evidence="1 7">Periplasm</location>
    </subcellularLocation>
</comment>
<protein>
    <recommendedName>
        <fullName evidence="3 7">Flagella basal body P-ring formation protein FlgA</fullName>
    </recommendedName>
</protein>
<dbReference type="InterPro" id="IPR013974">
    <property type="entry name" value="SAF"/>
</dbReference>
<name>A0ABX9AGN9_9ENTR</name>
<dbReference type="PANTHER" id="PTHR36307">
    <property type="entry name" value="FLAGELLA BASAL BODY P-RING FORMATION PROTEIN FLGA"/>
    <property type="match status" value="1"/>
</dbReference>
<organism evidence="9 10">
    <name type="scientific">Symbiopectobacterium purcellii</name>
    <dbReference type="NCBI Taxonomy" id="2871826"/>
    <lineage>
        <taxon>Bacteria</taxon>
        <taxon>Pseudomonadati</taxon>
        <taxon>Pseudomonadota</taxon>
        <taxon>Gammaproteobacteria</taxon>
        <taxon>Enterobacterales</taxon>
        <taxon>Enterobacteriaceae</taxon>
    </lineage>
</organism>
<feature type="chain" id="PRO_5045002284" description="Flagella basal body P-ring formation protein FlgA" evidence="7">
    <location>
        <begin position="28"/>
        <end position="225"/>
    </location>
</feature>
<dbReference type="SMART" id="SM00858">
    <property type="entry name" value="SAF"/>
    <property type="match status" value="1"/>
</dbReference>
<dbReference type="Pfam" id="PF17656">
    <property type="entry name" value="ChapFlgA_N"/>
    <property type="match status" value="1"/>
</dbReference>
<dbReference type="Gene3D" id="2.30.30.760">
    <property type="match status" value="1"/>
</dbReference>
<accession>A0ABX9AGN9</accession>
<keyword evidence="10" id="KW-1185">Reference proteome</keyword>
<dbReference type="Pfam" id="PF13144">
    <property type="entry name" value="ChapFlgA"/>
    <property type="match status" value="1"/>
</dbReference>
<dbReference type="InterPro" id="IPR041231">
    <property type="entry name" value="FlgA_N"/>
</dbReference>
<sequence length="225" mass="24032">MSVKTKFYSLFFALLTSLIGGVNVAAAADLQAQLEQFFHARFPDQQTSLAVEIKTPQEQWPQCAAPVLALANNTRVWGNVSVSVRCGEQRRFIQAEVQVTGHYLVSARPLRRGVTLAAADLRQSTGRLDLLPPLALLLPKEAMGAVLLRDLPPGQPLTSAMLRRAWVVKSGQTVQVLAQGVGFSINSEGKAMGNAAAGQSVRVRVASGQIVSGIAGEDGVIYIAQ</sequence>
<keyword evidence="5 7" id="KW-0574">Periplasm</keyword>
<dbReference type="RefSeq" id="WP_222157448.1">
    <property type="nucleotide sequence ID" value="NZ_CP081864.1"/>
</dbReference>
<keyword evidence="9" id="KW-0282">Flagellum</keyword>
<evidence type="ECO:0000259" key="8">
    <source>
        <dbReference type="SMART" id="SM00858"/>
    </source>
</evidence>
<comment type="similarity">
    <text evidence="2 7">Belongs to the FlgA family.</text>
</comment>
<evidence type="ECO:0000256" key="1">
    <source>
        <dbReference type="ARBA" id="ARBA00004418"/>
    </source>
</evidence>